<dbReference type="Pfam" id="PF04000">
    <property type="entry name" value="Sas10_Utp3"/>
    <property type="match status" value="1"/>
</dbReference>
<dbReference type="Proteomes" id="UP001154282">
    <property type="component" value="Unassembled WGS sequence"/>
</dbReference>
<accession>A0AAV0HI26</accession>
<dbReference type="GO" id="GO:0000462">
    <property type="term" value="P:maturation of SSU-rRNA from tricistronic rRNA transcript (SSU-rRNA, 5.8S rRNA, LSU-rRNA)"/>
    <property type="evidence" value="ECO:0007669"/>
    <property type="project" value="TreeGrafter"/>
</dbReference>
<evidence type="ECO:0000256" key="1">
    <source>
        <dbReference type="SAM" id="MobiDB-lite"/>
    </source>
</evidence>
<sequence length="385" mass="44116">MMADEGLSQRIKEDNPQLALVLKEMKGGLDLVRSKVESLTAKVKDNNYPTADGISYLEAKNLLLLNYCQSLVYYMLRKAKGLSVDNHPVVQKLVETRLFLEKIRPIDKKLEYQIQKLTKGASQPVDQVNVNSNTEAPRNSEDLLKYRPNPDMLNNKSVVASGDVVGVYRPPKLVPVEMEGGRISREKRNEVRKEKEMVRRSRLGFQKDLFDDLQGKPEEVKESFGNESREFEKYQRHWEAREKEELDQFIRAPITKKEKKELRNLKRSRGGLDGLTDGFDIKFLPLDDGAGEQQKARNGSVGMRKHKKHKLIYVIALSYAEEALSTRKAEIPRPVLCYVCKNNSHLANVYRASDLGKGVLMLSRVLFLQLGILEPGSWEAHFWFL</sequence>
<evidence type="ECO:0000313" key="2">
    <source>
        <dbReference type="EMBL" id="CAI0384884.1"/>
    </source>
</evidence>
<dbReference type="InterPro" id="IPR007146">
    <property type="entry name" value="Sas10/Utp3/C1D"/>
</dbReference>
<organism evidence="2 3">
    <name type="scientific">Linum tenue</name>
    <dbReference type="NCBI Taxonomy" id="586396"/>
    <lineage>
        <taxon>Eukaryota</taxon>
        <taxon>Viridiplantae</taxon>
        <taxon>Streptophyta</taxon>
        <taxon>Embryophyta</taxon>
        <taxon>Tracheophyta</taxon>
        <taxon>Spermatophyta</taxon>
        <taxon>Magnoliopsida</taxon>
        <taxon>eudicotyledons</taxon>
        <taxon>Gunneridae</taxon>
        <taxon>Pentapetalae</taxon>
        <taxon>rosids</taxon>
        <taxon>fabids</taxon>
        <taxon>Malpighiales</taxon>
        <taxon>Linaceae</taxon>
        <taxon>Linum</taxon>
    </lineage>
</organism>
<comment type="caution">
    <text evidence="2">The sequence shown here is derived from an EMBL/GenBank/DDBJ whole genome shotgun (WGS) entry which is preliminary data.</text>
</comment>
<reference evidence="2" key="1">
    <citation type="submission" date="2022-08" db="EMBL/GenBank/DDBJ databases">
        <authorList>
            <person name="Gutierrez-Valencia J."/>
        </authorList>
    </citation>
    <scope>NUCLEOTIDE SEQUENCE</scope>
</reference>
<dbReference type="GO" id="GO:0032040">
    <property type="term" value="C:small-subunit processome"/>
    <property type="evidence" value="ECO:0007669"/>
    <property type="project" value="TreeGrafter"/>
</dbReference>
<gene>
    <name evidence="2" type="ORF">LITE_LOCUS4564</name>
</gene>
<dbReference type="PANTHER" id="PTHR13237:SF9">
    <property type="entry name" value="NEUROGUIDIN"/>
    <property type="match status" value="1"/>
</dbReference>
<feature type="compositionally biased region" description="Polar residues" evidence="1">
    <location>
        <begin position="125"/>
        <end position="137"/>
    </location>
</feature>
<dbReference type="PANTHER" id="PTHR13237">
    <property type="entry name" value="SOMETHING ABOUT SILENCING PROTEIN 10-RELATED"/>
    <property type="match status" value="1"/>
</dbReference>
<protein>
    <recommendedName>
        <fullName evidence="4">Neuroguidin</fullName>
    </recommendedName>
</protein>
<proteinExistence type="predicted"/>
<evidence type="ECO:0000313" key="3">
    <source>
        <dbReference type="Proteomes" id="UP001154282"/>
    </source>
</evidence>
<keyword evidence="3" id="KW-1185">Reference proteome</keyword>
<dbReference type="AlphaFoldDB" id="A0AAV0HI26"/>
<feature type="region of interest" description="Disordered" evidence="1">
    <location>
        <begin position="125"/>
        <end position="149"/>
    </location>
</feature>
<evidence type="ECO:0008006" key="4">
    <source>
        <dbReference type="Google" id="ProtNLM"/>
    </source>
</evidence>
<dbReference type="EMBL" id="CAMGYJ010000002">
    <property type="protein sequence ID" value="CAI0384884.1"/>
    <property type="molecule type" value="Genomic_DNA"/>
</dbReference>
<name>A0AAV0HI26_9ROSI</name>